<evidence type="ECO:0008006" key="11">
    <source>
        <dbReference type="Google" id="ProtNLM"/>
    </source>
</evidence>
<protein>
    <recommendedName>
        <fullName evidence="11">Sulfotransferase</fullName>
    </recommendedName>
</protein>
<comment type="subcellular location">
    <subcellularLocation>
        <location evidence="1">Golgi apparatus membrane</location>
        <topology evidence="1">Single-pass type II membrane protein</topology>
    </subcellularLocation>
</comment>
<keyword evidence="3" id="KW-0808">Transferase</keyword>
<dbReference type="InterPro" id="IPR018011">
    <property type="entry name" value="Carb_sulfotrans_8-10"/>
</dbReference>
<keyword evidence="10" id="KW-1185">Reference proteome</keyword>
<keyword evidence="8" id="KW-0325">Glycoprotein</keyword>
<dbReference type="PANTHER" id="PTHR12137">
    <property type="entry name" value="CARBOHYDRATE SULFOTRANSFERASE"/>
    <property type="match status" value="1"/>
</dbReference>
<name>A0ABD3PUM0_9STRA</name>
<reference evidence="9 10" key="1">
    <citation type="submission" date="2024-10" db="EMBL/GenBank/DDBJ databases">
        <title>Updated reference genomes for cyclostephanoid diatoms.</title>
        <authorList>
            <person name="Roberts W.R."/>
            <person name="Alverson A.J."/>
        </authorList>
    </citation>
    <scope>NUCLEOTIDE SEQUENCE [LARGE SCALE GENOMIC DNA]</scope>
    <source>
        <strain evidence="9 10">AJA276-08</strain>
    </source>
</reference>
<dbReference type="PANTHER" id="PTHR12137:SF54">
    <property type="entry name" value="CARBOHYDRATE SULFOTRANSFERASE"/>
    <property type="match status" value="1"/>
</dbReference>
<evidence type="ECO:0000256" key="7">
    <source>
        <dbReference type="ARBA" id="ARBA00023136"/>
    </source>
</evidence>
<sequence length="362" mass="41222">MSRSLNSLIIVKGCFVFAVFLMVTSCYMYSLARALTSSSYAAVGLEVNSCVRKVEQQCKLYPCKERNGVMEEITPSSRFFGYAGNFVRRQGNITKPHQLFSLGDTGWASGCILSDEYKFVFIHVLKSGGKVDRFLSSVQIRSLLSFVVNAIRFIPGTAVKKFIRDSLCGIDDDECEHVPTTLVRAEGCIKSIRDHQDYFHFSFVRNPFSRMYSAYSMMDGFPPKNGIRGRLPTKDLSFSNFVLKPYQRGLHTSMWPGHYDRQETFLFSEDKCPVFDFLGRIEHFDEDIRRVLNHLNATKMIEYLESMGGKVTPANSWGSDKKKIVGGLRKEYSTPQIVSRVASEYMSDFQLLGYDSHDIPEK</sequence>
<evidence type="ECO:0000256" key="3">
    <source>
        <dbReference type="ARBA" id="ARBA00022679"/>
    </source>
</evidence>
<dbReference type="EMBL" id="JALLAZ020000590">
    <property type="protein sequence ID" value="KAL3791553.1"/>
    <property type="molecule type" value="Genomic_DNA"/>
</dbReference>
<evidence type="ECO:0000256" key="8">
    <source>
        <dbReference type="ARBA" id="ARBA00023180"/>
    </source>
</evidence>
<dbReference type="Proteomes" id="UP001530315">
    <property type="component" value="Unassembled WGS sequence"/>
</dbReference>
<gene>
    <name evidence="9" type="ORF">ACHAW5_000856</name>
</gene>
<evidence type="ECO:0000313" key="10">
    <source>
        <dbReference type="Proteomes" id="UP001530315"/>
    </source>
</evidence>
<keyword evidence="7" id="KW-0472">Membrane</keyword>
<keyword evidence="5" id="KW-1133">Transmembrane helix</keyword>
<dbReference type="GO" id="GO:0000139">
    <property type="term" value="C:Golgi membrane"/>
    <property type="evidence" value="ECO:0007669"/>
    <property type="project" value="UniProtKB-SubCell"/>
</dbReference>
<dbReference type="PROSITE" id="PS51257">
    <property type="entry name" value="PROKAR_LIPOPROTEIN"/>
    <property type="match status" value="1"/>
</dbReference>
<comment type="similarity">
    <text evidence="2">Belongs to the sulfotransferase 2 family.</text>
</comment>
<keyword evidence="4" id="KW-0812">Transmembrane</keyword>
<evidence type="ECO:0000256" key="5">
    <source>
        <dbReference type="ARBA" id="ARBA00022989"/>
    </source>
</evidence>
<dbReference type="AlphaFoldDB" id="A0ABD3PUM0"/>
<proteinExistence type="inferred from homology"/>
<evidence type="ECO:0000313" key="9">
    <source>
        <dbReference type="EMBL" id="KAL3791553.1"/>
    </source>
</evidence>
<keyword evidence="6" id="KW-0333">Golgi apparatus</keyword>
<evidence type="ECO:0000256" key="2">
    <source>
        <dbReference type="ARBA" id="ARBA00006339"/>
    </source>
</evidence>
<dbReference type="GO" id="GO:0008146">
    <property type="term" value="F:sulfotransferase activity"/>
    <property type="evidence" value="ECO:0007669"/>
    <property type="project" value="UniProtKB-ARBA"/>
</dbReference>
<comment type="caution">
    <text evidence="9">The sequence shown here is derived from an EMBL/GenBank/DDBJ whole genome shotgun (WGS) entry which is preliminary data.</text>
</comment>
<organism evidence="9 10">
    <name type="scientific">Stephanodiscus triporus</name>
    <dbReference type="NCBI Taxonomy" id="2934178"/>
    <lineage>
        <taxon>Eukaryota</taxon>
        <taxon>Sar</taxon>
        <taxon>Stramenopiles</taxon>
        <taxon>Ochrophyta</taxon>
        <taxon>Bacillariophyta</taxon>
        <taxon>Coscinodiscophyceae</taxon>
        <taxon>Thalassiosirophycidae</taxon>
        <taxon>Stephanodiscales</taxon>
        <taxon>Stephanodiscaceae</taxon>
        <taxon>Stephanodiscus</taxon>
    </lineage>
</organism>
<evidence type="ECO:0000256" key="6">
    <source>
        <dbReference type="ARBA" id="ARBA00023034"/>
    </source>
</evidence>
<dbReference type="InterPro" id="IPR005331">
    <property type="entry name" value="Sulfotransferase"/>
</dbReference>
<evidence type="ECO:0000256" key="1">
    <source>
        <dbReference type="ARBA" id="ARBA00004323"/>
    </source>
</evidence>
<dbReference type="Pfam" id="PF03567">
    <property type="entry name" value="Sulfotransfer_2"/>
    <property type="match status" value="1"/>
</dbReference>
<evidence type="ECO:0000256" key="4">
    <source>
        <dbReference type="ARBA" id="ARBA00022692"/>
    </source>
</evidence>
<accession>A0ABD3PUM0</accession>